<dbReference type="EMBL" id="RKHR01000005">
    <property type="protein sequence ID" value="ROS00267.1"/>
    <property type="molecule type" value="Genomic_DNA"/>
</dbReference>
<gene>
    <name evidence="2" type="ORF">EDC56_2905</name>
</gene>
<dbReference type="InterPro" id="IPR002921">
    <property type="entry name" value="Fungal_lipase-type"/>
</dbReference>
<keyword evidence="3" id="KW-1185">Reference proteome</keyword>
<accession>A0A3N2DKE3</accession>
<dbReference type="Gene3D" id="3.40.50.1820">
    <property type="entry name" value="alpha/beta hydrolase"/>
    <property type="match status" value="1"/>
</dbReference>
<dbReference type="Pfam" id="PF01764">
    <property type="entry name" value="Lipase_3"/>
    <property type="match status" value="1"/>
</dbReference>
<feature type="domain" description="Fungal lipase-type" evidence="1">
    <location>
        <begin position="200"/>
        <end position="330"/>
    </location>
</feature>
<dbReference type="OrthoDB" id="6279260at2"/>
<evidence type="ECO:0000259" key="1">
    <source>
        <dbReference type="Pfam" id="PF01764"/>
    </source>
</evidence>
<comment type="caution">
    <text evidence="2">The sequence shown here is derived from an EMBL/GenBank/DDBJ whole genome shotgun (WGS) entry which is preliminary data.</text>
</comment>
<dbReference type="GO" id="GO:0006629">
    <property type="term" value="P:lipid metabolic process"/>
    <property type="evidence" value="ECO:0007669"/>
    <property type="project" value="InterPro"/>
</dbReference>
<reference evidence="2 3" key="1">
    <citation type="submission" date="2018-11" db="EMBL/GenBank/DDBJ databases">
        <title>Genomic Encyclopedia of Type Strains, Phase IV (KMG-IV): sequencing the most valuable type-strain genomes for metagenomic binning, comparative biology and taxonomic classification.</title>
        <authorList>
            <person name="Goeker M."/>
        </authorList>
    </citation>
    <scope>NUCLEOTIDE SEQUENCE [LARGE SCALE GENOMIC DNA]</scope>
    <source>
        <strain evidence="2 3">DSM 100316</strain>
    </source>
</reference>
<name>A0A3N2DKE3_9GAMM</name>
<evidence type="ECO:0000313" key="2">
    <source>
        <dbReference type="EMBL" id="ROS00267.1"/>
    </source>
</evidence>
<protein>
    <submittedName>
        <fullName evidence="2">Lipase (Class 3)</fullName>
    </submittedName>
</protein>
<dbReference type="Proteomes" id="UP000275394">
    <property type="component" value="Unassembled WGS sequence"/>
</dbReference>
<dbReference type="SUPFAM" id="SSF53474">
    <property type="entry name" value="alpha/beta-Hydrolases"/>
    <property type="match status" value="1"/>
</dbReference>
<dbReference type="AlphaFoldDB" id="A0A3N2DKE3"/>
<organism evidence="2 3">
    <name type="scientific">Sinobacterium caligoides</name>
    <dbReference type="NCBI Taxonomy" id="933926"/>
    <lineage>
        <taxon>Bacteria</taxon>
        <taxon>Pseudomonadati</taxon>
        <taxon>Pseudomonadota</taxon>
        <taxon>Gammaproteobacteria</taxon>
        <taxon>Cellvibrionales</taxon>
        <taxon>Spongiibacteraceae</taxon>
        <taxon>Sinobacterium</taxon>
    </lineage>
</organism>
<sequence>MSTYMQAYGINSAFIERSQLSRKKWALNDNNEYLVLNGEWENSSITALAENYFVVTGINDTPVSSEDVHSLLQAAAQSTIENQYGQEYSQNVSYFASNRSAGYEYPILSQQQVAEIRDDDLFDYAALLRYAFASKYVYTLEEGADPFPYFDNPQFRQLMLFSGNHDLEVIDTFLGDSGVLCTAIKVPAVPEQGLEEEVIIAYKGTSNGGDIVQDAELAIANFYESDVDWQADAYAFFQRIVSNYPVNNQSVADGYHNEVSGTSYKVTLTGHSLGAYTAADVSARSGVLARVFSCPATRIIERYSRVFANQLRLNSVVSFYRDGDPVAELSGRHDENMVCFPGTGSVNVFNNHFLVPFIDDIIARAYLSPSDSTAQPRYVYVTPDATPGSGLKGRINRWG</sequence>
<proteinExistence type="predicted"/>
<dbReference type="InterPro" id="IPR029058">
    <property type="entry name" value="AB_hydrolase_fold"/>
</dbReference>
<dbReference type="RefSeq" id="WP_123713237.1">
    <property type="nucleotide sequence ID" value="NZ_RKHR01000005.1"/>
</dbReference>
<evidence type="ECO:0000313" key="3">
    <source>
        <dbReference type="Proteomes" id="UP000275394"/>
    </source>
</evidence>